<evidence type="ECO:0000313" key="4">
    <source>
        <dbReference type="EMBL" id="CAL1546520.1"/>
    </source>
</evidence>
<keyword evidence="5" id="KW-1185">Reference proteome</keyword>
<feature type="domain" description="Arrestin C-terminal-like" evidence="3">
    <location>
        <begin position="169"/>
        <end position="326"/>
    </location>
</feature>
<evidence type="ECO:0000313" key="5">
    <source>
        <dbReference type="Proteomes" id="UP001497497"/>
    </source>
</evidence>
<dbReference type="PANTHER" id="PTHR11188:SF176">
    <property type="entry name" value="ARRESTIN DOMAIN-CONTAINING PROTEIN 1"/>
    <property type="match status" value="1"/>
</dbReference>
<evidence type="ECO:0000259" key="2">
    <source>
        <dbReference type="Pfam" id="PF00339"/>
    </source>
</evidence>
<evidence type="ECO:0008006" key="6">
    <source>
        <dbReference type="Google" id="ProtNLM"/>
    </source>
</evidence>
<dbReference type="GO" id="GO:0015031">
    <property type="term" value="P:protein transport"/>
    <property type="evidence" value="ECO:0007669"/>
    <property type="project" value="TreeGrafter"/>
</dbReference>
<dbReference type="InterPro" id="IPR011022">
    <property type="entry name" value="Arrestin_C-like"/>
</dbReference>
<dbReference type="InterPro" id="IPR014756">
    <property type="entry name" value="Ig_E-set"/>
</dbReference>
<evidence type="ECO:0000259" key="3">
    <source>
        <dbReference type="Pfam" id="PF02752"/>
    </source>
</evidence>
<dbReference type="EMBL" id="CAXITT010000823">
    <property type="protein sequence ID" value="CAL1546520.1"/>
    <property type="molecule type" value="Genomic_DNA"/>
</dbReference>
<organism evidence="4 5">
    <name type="scientific">Lymnaea stagnalis</name>
    <name type="common">Great pond snail</name>
    <name type="synonym">Helix stagnalis</name>
    <dbReference type="NCBI Taxonomy" id="6523"/>
    <lineage>
        <taxon>Eukaryota</taxon>
        <taxon>Metazoa</taxon>
        <taxon>Spiralia</taxon>
        <taxon>Lophotrochozoa</taxon>
        <taxon>Mollusca</taxon>
        <taxon>Gastropoda</taxon>
        <taxon>Heterobranchia</taxon>
        <taxon>Euthyneura</taxon>
        <taxon>Panpulmonata</taxon>
        <taxon>Hygrophila</taxon>
        <taxon>Lymnaeoidea</taxon>
        <taxon>Lymnaeidae</taxon>
        <taxon>Lymnaea</taxon>
    </lineage>
</organism>
<gene>
    <name evidence="4" type="ORF">GSLYS_00019897001</name>
</gene>
<accession>A0AAV2IJJ1</accession>
<dbReference type="GO" id="GO:0005737">
    <property type="term" value="C:cytoplasm"/>
    <property type="evidence" value="ECO:0007669"/>
    <property type="project" value="TreeGrafter"/>
</dbReference>
<dbReference type="Pfam" id="PF02752">
    <property type="entry name" value="Arrestin_C"/>
    <property type="match status" value="1"/>
</dbReference>
<proteinExistence type="inferred from homology"/>
<dbReference type="InterPro" id="IPR011021">
    <property type="entry name" value="Arrestin-like_N"/>
</dbReference>
<comment type="caution">
    <text evidence="4">The sequence shown here is derived from an EMBL/GenBank/DDBJ whole genome shotgun (WGS) entry which is preliminary data.</text>
</comment>
<feature type="domain" description="Arrestin-like N-terminal" evidence="2">
    <location>
        <begin position="10"/>
        <end position="104"/>
    </location>
</feature>
<dbReference type="Proteomes" id="UP001497497">
    <property type="component" value="Unassembled WGS sequence"/>
</dbReference>
<dbReference type="InterPro" id="IPR014752">
    <property type="entry name" value="Arrestin-like_C"/>
</dbReference>
<evidence type="ECO:0000256" key="1">
    <source>
        <dbReference type="ARBA" id="ARBA00005298"/>
    </source>
</evidence>
<reference evidence="4 5" key="1">
    <citation type="submission" date="2024-04" db="EMBL/GenBank/DDBJ databases">
        <authorList>
            <consortium name="Genoscope - CEA"/>
            <person name="William W."/>
        </authorList>
    </citation>
    <scope>NUCLEOTIDE SEQUENCE [LARGE SCALE GENOMIC DNA]</scope>
</reference>
<protein>
    <recommendedName>
        <fullName evidence="6">Arrestin-like N-terminal domain-containing protein</fullName>
    </recommendedName>
</protein>
<dbReference type="InterPro" id="IPR050357">
    <property type="entry name" value="Arrestin_domain-protein"/>
</dbReference>
<dbReference type="Gene3D" id="2.60.40.640">
    <property type="match status" value="1"/>
</dbReference>
<dbReference type="PANTHER" id="PTHR11188">
    <property type="entry name" value="ARRESTIN DOMAIN CONTAINING PROTEIN"/>
    <property type="match status" value="1"/>
</dbReference>
<comment type="similarity">
    <text evidence="1">Belongs to the arrestin family.</text>
</comment>
<name>A0AAV2IJJ1_LYMST</name>
<dbReference type="Pfam" id="PF00339">
    <property type="entry name" value="Arrestin_N"/>
    <property type="match status" value="1"/>
</dbReference>
<dbReference type="AlphaFoldDB" id="A0AAV2IJJ1"/>
<sequence length="376" mass="42384">MNNEIALRTGKGEYMQGETVYGAVYLNICTPTEANGIQVSFKGIETCIYEYEYDGRKTLKNETIHINFSNVDLYSQTEFFQFGCYVFPFKFDLPKTIPGTFKYKGAANGSAWDVDVSYLLQAHAVKVDGIQASQKLIVYQAKESECKDSHVGSANDVSFKPSLFSLTGNRIHITIKLLENFVETGSNMQLRLIVTNQSKVHVSGFTIKLLRYLKLYMRGMEMSDHVVPKKSDSKVLQNMEFSENKLHIAPEFGPHQVYSMTGSFDALMVGNCSSGLDRLQIPLQENLDDIPPTVEGKHVKNQYGVEVIVRFNNGHTETVNLKIPGVLPRKNLEWGRWTPPDWTFRAETKLSTSLFSVSELLLRTEAFSGLPAFQVL</sequence>
<dbReference type="SUPFAM" id="SSF81296">
    <property type="entry name" value="E set domains"/>
    <property type="match status" value="1"/>
</dbReference>